<keyword evidence="2" id="KW-0805">Transcription regulation</keyword>
<keyword evidence="5" id="KW-1185">Reference proteome</keyword>
<dbReference type="EMBL" id="JACMSC010000016">
    <property type="protein sequence ID" value="KAG6484187.1"/>
    <property type="molecule type" value="Genomic_DNA"/>
</dbReference>
<evidence type="ECO:0000256" key="1">
    <source>
        <dbReference type="ARBA" id="ARBA00007692"/>
    </source>
</evidence>
<accession>A0A8J5KM60</accession>
<evidence type="ECO:0000313" key="4">
    <source>
        <dbReference type="EMBL" id="KAG6484187.1"/>
    </source>
</evidence>
<comment type="similarity">
    <text evidence="1">Belongs to the mTERF family.</text>
</comment>
<evidence type="ECO:0000256" key="2">
    <source>
        <dbReference type="ARBA" id="ARBA00022472"/>
    </source>
</evidence>
<dbReference type="GO" id="GO:0003676">
    <property type="term" value="F:nucleic acid binding"/>
    <property type="evidence" value="ECO:0007669"/>
    <property type="project" value="InterPro"/>
</dbReference>
<name>A0A8J5KM60_ZINOF</name>
<dbReference type="SMART" id="SM00733">
    <property type="entry name" value="Mterf"/>
    <property type="match status" value="7"/>
</dbReference>
<dbReference type="InterPro" id="IPR038538">
    <property type="entry name" value="MTERF_sf"/>
</dbReference>
<evidence type="ECO:0000313" key="5">
    <source>
        <dbReference type="Proteomes" id="UP000734854"/>
    </source>
</evidence>
<dbReference type="Pfam" id="PF02536">
    <property type="entry name" value="mTERF"/>
    <property type="match status" value="1"/>
</dbReference>
<keyword evidence="3" id="KW-0809">Transit peptide</keyword>
<dbReference type="FunFam" id="1.25.70.10:FF:000001">
    <property type="entry name" value="Mitochondrial transcription termination factor-like"/>
    <property type="match status" value="1"/>
</dbReference>
<gene>
    <name evidence="4" type="ORF">ZIOFF_060982</name>
</gene>
<keyword evidence="2" id="KW-0806">Transcription termination</keyword>
<dbReference type="Gene3D" id="1.25.70.10">
    <property type="entry name" value="Transcription termination factor 3, mitochondrial"/>
    <property type="match status" value="2"/>
</dbReference>
<dbReference type="PANTHER" id="PTHR13068">
    <property type="entry name" value="CGI-12 PROTEIN-RELATED"/>
    <property type="match status" value="1"/>
</dbReference>
<reference evidence="4 5" key="1">
    <citation type="submission" date="2020-08" db="EMBL/GenBank/DDBJ databases">
        <title>Plant Genome Project.</title>
        <authorList>
            <person name="Zhang R.-G."/>
        </authorList>
    </citation>
    <scope>NUCLEOTIDE SEQUENCE [LARGE SCALE GENOMIC DNA]</scope>
    <source>
        <tissue evidence="4">Rhizome</tissue>
    </source>
</reference>
<dbReference type="InterPro" id="IPR003690">
    <property type="entry name" value="MTERF"/>
</dbReference>
<dbReference type="PANTHER" id="PTHR13068:SF242">
    <property type="entry name" value="OS04G0637500 PROTEIN"/>
    <property type="match status" value="1"/>
</dbReference>
<keyword evidence="2" id="KW-0804">Transcription</keyword>
<dbReference type="AlphaFoldDB" id="A0A8J5KM60"/>
<organism evidence="4 5">
    <name type="scientific">Zingiber officinale</name>
    <name type="common">Ginger</name>
    <name type="synonym">Amomum zingiber</name>
    <dbReference type="NCBI Taxonomy" id="94328"/>
    <lineage>
        <taxon>Eukaryota</taxon>
        <taxon>Viridiplantae</taxon>
        <taxon>Streptophyta</taxon>
        <taxon>Embryophyta</taxon>
        <taxon>Tracheophyta</taxon>
        <taxon>Spermatophyta</taxon>
        <taxon>Magnoliopsida</taxon>
        <taxon>Liliopsida</taxon>
        <taxon>Zingiberales</taxon>
        <taxon>Zingiberaceae</taxon>
        <taxon>Zingiber</taxon>
    </lineage>
</organism>
<proteinExistence type="inferred from homology"/>
<protein>
    <submittedName>
        <fullName evidence="4">Uncharacterized protein</fullName>
    </submittedName>
</protein>
<comment type="caution">
    <text evidence="4">The sequence shown here is derived from an EMBL/GenBank/DDBJ whole genome shotgun (WGS) entry which is preliminary data.</text>
</comment>
<dbReference type="GO" id="GO:0006353">
    <property type="term" value="P:DNA-templated transcription termination"/>
    <property type="evidence" value="ECO:0007669"/>
    <property type="project" value="UniProtKB-KW"/>
</dbReference>
<evidence type="ECO:0000256" key="3">
    <source>
        <dbReference type="ARBA" id="ARBA00022946"/>
    </source>
</evidence>
<sequence length="627" mass="70745">MLRYLVRRHALPPSMQLRLVFFSAGTSVSSSGVAASPDPLFMVEYLVNTCGFSADNASKVSKSLPRIKSTENPDVVLGFLRSQGFDGANLRKVISLRPRLLGCHVEKNLAPKFQFFRDMGLSESDVIDVVLLHPAIIDLNFQNTLLPRLKVWESLFGSKEILLNNLRRHGWFMTTNIENVVRPNMNFLQDECGIPLEQLSFVLRRHPCFIVQNPESLRALVDRAEGIGIPQGSGMFLWILDVLHGVSREKFEAQVKLMNSFDFSNSDFVAAIKKYPWFLWLSTETLQRKMEFLVKDVGITPSNIAKQPVFLALSLEKRLIPRFHVLEILKSEGLWTSQDTLRTIFLSPGPKFMQKKLSVELLPIRRDLSFGMINGDFVPLLHAELGVRFVTPDAMLHSLSPLPCACSINPTPTVFFSAVSSVGFIASLNPHFMVEYLVSAFNILEARIVDVEKNLAPKFHMGLSESDVANVVLLHPIVIIFNIQNIFLPRLKIWESLFGLRHLGFIVLKPNSLWALVDRSDGIGIPRESKMFICSVDVLHKVSREKIEAQKVLQRMMEFLVKDVGMAPLDIAKQPVFLQLSLENSDHKEGFCLWSAMSSLVSLSKRSQISLFVVAILYYCIYGGSQK</sequence>
<dbReference type="Proteomes" id="UP000734854">
    <property type="component" value="Unassembled WGS sequence"/>
</dbReference>